<name>A0A423WUF7_9PEZI</name>
<reference evidence="2 3" key="1">
    <citation type="submission" date="2015-09" db="EMBL/GenBank/DDBJ databases">
        <title>Host preference determinants of Valsa canker pathogens revealed by comparative genomics.</title>
        <authorList>
            <person name="Yin Z."/>
            <person name="Huang L."/>
        </authorList>
    </citation>
    <scope>NUCLEOTIDE SEQUENCE [LARGE SCALE GENOMIC DNA]</scope>
    <source>
        <strain evidence="2 3">03-1</strain>
    </source>
</reference>
<dbReference type="OrthoDB" id="3852249at2759"/>
<accession>A0A423WUF7</accession>
<feature type="region of interest" description="Disordered" evidence="1">
    <location>
        <begin position="1"/>
        <end position="27"/>
    </location>
</feature>
<evidence type="ECO:0000256" key="1">
    <source>
        <dbReference type="SAM" id="MobiDB-lite"/>
    </source>
</evidence>
<dbReference type="STRING" id="356882.A0A423WUF7"/>
<feature type="compositionally biased region" description="Basic residues" evidence="1">
    <location>
        <begin position="1"/>
        <end position="18"/>
    </location>
</feature>
<dbReference type="Proteomes" id="UP000283895">
    <property type="component" value="Unassembled WGS sequence"/>
</dbReference>
<dbReference type="EMBL" id="LKEA01000009">
    <property type="protein sequence ID" value="ROW06991.1"/>
    <property type="molecule type" value="Genomic_DNA"/>
</dbReference>
<comment type="caution">
    <text evidence="2">The sequence shown here is derived from an EMBL/GenBank/DDBJ whole genome shotgun (WGS) entry which is preliminary data.</text>
</comment>
<evidence type="ECO:0000313" key="3">
    <source>
        <dbReference type="Proteomes" id="UP000283895"/>
    </source>
</evidence>
<organism evidence="2 3">
    <name type="scientific">Cytospora schulzeri</name>
    <dbReference type="NCBI Taxonomy" id="448051"/>
    <lineage>
        <taxon>Eukaryota</taxon>
        <taxon>Fungi</taxon>
        <taxon>Dikarya</taxon>
        <taxon>Ascomycota</taxon>
        <taxon>Pezizomycotina</taxon>
        <taxon>Sordariomycetes</taxon>
        <taxon>Sordariomycetidae</taxon>
        <taxon>Diaporthales</taxon>
        <taxon>Cytosporaceae</taxon>
        <taxon>Cytospora</taxon>
    </lineage>
</organism>
<gene>
    <name evidence="2" type="ORF">VMCG_04068</name>
</gene>
<keyword evidence="3" id="KW-1185">Reference proteome</keyword>
<sequence>MAKPKKSRNNKRTKRPKGSNKDWKENMSGSGWKLLELIPMVDSVIIDRRPDIVGHLTAYSIAAAAVAEISWLGDQAELMTGSLKGIEENISSMNFGGDNFPGRVHGYVRSMIDKYLSSDTQHYFAVFNLSDQ</sequence>
<protein>
    <submittedName>
        <fullName evidence="2">Uncharacterized protein</fullName>
    </submittedName>
</protein>
<dbReference type="AlphaFoldDB" id="A0A423WUF7"/>
<evidence type="ECO:0000313" key="2">
    <source>
        <dbReference type="EMBL" id="ROW06991.1"/>
    </source>
</evidence>
<proteinExistence type="predicted"/>